<dbReference type="EMBL" id="KL198010">
    <property type="protein sequence ID" value="KDQ25303.1"/>
    <property type="molecule type" value="Genomic_DNA"/>
</dbReference>
<organism evidence="2 3">
    <name type="scientific">Pleurotus ostreatus (strain PC15)</name>
    <name type="common">Oyster mushroom</name>
    <dbReference type="NCBI Taxonomy" id="1137138"/>
    <lineage>
        <taxon>Eukaryota</taxon>
        <taxon>Fungi</taxon>
        <taxon>Dikarya</taxon>
        <taxon>Basidiomycota</taxon>
        <taxon>Agaricomycotina</taxon>
        <taxon>Agaricomycetes</taxon>
        <taxon>Agaricomycetidae</taxon>
        <taxon>Agaricales</taxon>
        <taxon>Pleurotineae</taxon>
        <taxon>Pleurotaceae</taxon>
        <taxon>Pleurotus</taxon>
    </lineage>
</organism>
<dbReference type="VEuPathDB" id="FungiDB:PLEOSDRAFT_1106244"/>
<dbReference type="InParanoid" id="A0A067NBA1"/>
<name>A0A067NBA1_PLEO1</name>
<evidence type="ECO:0000259" key="1">
    <source>
        <dbReference type="PROSITE" id="PS50181"/>
    </source>
</evidence>
<dbReference type="PROSITE" id="PS50181">
    <property type="entry name" value="FBOX"/>
    <property type="match status" value="1"/>
</dbReference>
<dbReference type="Gene3D" id="3.80.10.10">
    <property type="entry name" value="Ribonuclease Inhibitor"/>
    <property type="match status" value="1"/>
</dbReference>
<feature type="domain" description="F-box" evidence="1">
    <location>
        <begin position="1"/>
        <end position="46"/>
    </location>
</feature>
<evidence type="ECO:0000313" key="3">
    <source>
        <dbReference type="Proteomes" id="UP000027073"/>
    </source>
</evidence>
<proteinExistence type="predicted"/>
<gene>
    <name evidence="2" type="ORF">PLEOSDRAFT_1106244</name>
</gene>
<reference evidence="3" key="1">
    <citation type="journal article" date="2014" name="Proc. Natl. Acad. Sci. U.S.A.">
        <title>Extensive sampling of basidiomycete genomes demonstrates inadequacy of the white-rot/brown-rot paradigm for wood decay fungi.</title>
        <authorList>
            <person name="Riley R."/>
            <person name="Salamov A.A."/>
            <person name="Brown D.W."/>
            <person name="Nagy L.G."/>
            <person name="Floudas D."/>
            <person name="Held B.W."/>
            <person name="Levasseur A."/>
            <person name="Lombard V."/>
            <person name="Morin E."/>
            <person name="Otillar R."/>
            <person name="Lindquist E.A."/>
            <person name="Sun H."/>
            <person name="LaButti K.M."/>
            <person name="Schmutz J."/>
            <person name="Jabbour D."/>
            <person name="Luo H."/>
            <person name="Baker S.E."/>
            <person name="Pisabarro A.G."/>
            <person name="Walton J.D."/>
            <person name="Blanchette R.A."/>
            <person name="Henrissat B."/>
            <person name="Martin F."/>
            <person name="Cullen D."/>
            <person name="Hibbett D.S."/>
            <person name="Grigoriev I.V."/>
        </authorList>
    </citation>
    <scope>NUCLEOTIDE SEQUENCE [LARGE SCALE GENOMIC DNA]</scope>
    <source>
        <strain evidence="3">PC15</strain>
    </source>
</reference>
<accession>A0A067NBA1</accession>
<sequence length="356" mass="40994">MPRTLPPEILRMTFEKVSDKSTLCNILLACQQFRQLVESARVYADAAFSKHPIRFKLDSFLKAIEGPRALFVRSLTFDAEDIRHHELKVIDEILMKTTNLKALCLERRTLPHVRFLQNPPFLLTKLELRDIPLDTPTVRFLEAQTSLEFLSIRTHISGPLPHRFSPSAFPNLKTLVTECKVLDRLASVPPNITHLYIKLSGYFSSGPPRPRRLDSVLVLACHMESSYVTTLCVKTEWLELHGIMDASSDLAIVLRTCQRHTLRGIRLVISPYAPIQPPVQFQQRFDEAPSLEFVEVCNTTGQHHECRRWYRDSPQPVKIRWKCQRGSEWQADWLKDVDIVEGTNLVETVDIFTAQE</sequence>
<evidence type="ECO:0000313" key="2">
    <source>
        <dbReference type="EMBL" id="KDQ25303.1"/>
    </source>
</evidence>
<dbReference type="InterPro" id="IPR001810">
    <property type="entry name" value="F-box_dom"/>
</dbReference>
<dbReference type="AlphaFoldDB" id="A0A067NBA1"/>
<dbReference type="Proteomes" id="UP000027073">
    <property type="component" value="Unassembled WGS sequence"/>
</dbReference>
<dbReference type="InterPro" id="IPR032675">
    <property type="entry name" value="LRR_dom_sf"/>
</dbReference>
<protein>
    <recommendedName>
        <fullName evidence="1">F-box domain-containing protein</fullName>
    </recommendedName>
</protein>
<dbReference type="HOGENOM" id="CLU_066694_0_0_1"/>
<dbReference type="Pfam" id="PF00646">
    <property type="entry name" value="F-box"/>
    <property type="match status" value="1"/>
</dbReference>
<dbReference type="OrthoDB" id="2520703at2759"/>
<dbReference type="SUPFAM" id="SSF52058">
    <property type="entry name" value="L domain-like"/>
    <property type="match status" value="1"/>
</dbReference>